<protein>
    <submittedName>
        <fullName evidence="1">Uncharacterized protein</fullName>
    </submittedName>
</protein>
<sequence>MLELILPSYGPGDIRTHEPPVLPSSEYLTGFSLITFRTTTSI</sequence>
<dbReference type="AlphaFoldDB" id="A0A0A9F4C2"/>
<reference evidence="1" key="2">
    <citation type="journal article" date="2015" name="Data Brief">
        <title>Shoot transcriptome of the giant reed, Arundo donax.</title>
        <authorList>
            <person name="Barrero R.A."/>
            <person name="Guerrero F.D."/>
            <person name="Moolhuijzen P."/>
            <person name="Goolsby J.A."/>
            <person name="Tidwell J."/>
            <person name="Bellgard S.E."/>
            <person name="Bellgard M.I."/>
        </authorList>
    </citation>
    <scope>NUCLEOTIDE SEQUENCE</scope>
    <source>
        <tissue evidence="1">Shoot tissue taken approximately 20 cm above the soil surface</tissue>
    </source>
</reference>
<name>A0A0A9F4C2_ARUDO</name>
<reference evidence="1" key="1">
    <citation type="submission" date="2014-09" db="EMBL/GenBank/DDBJ databases">
        <authorList>
            <person name="Magalhaes I.L.F."/>
            <person name="Oliveira U."/>
            <person name="Santos F.R."/>
            <person name="Vidigal T.H.D.A."/>
            <person name="Brescovit A.D."/>
            <person name="Santos A.J."/>
        </authorList>
    </citation>
    <scope>NUCLEOTIDE SEQUENCE</scope>
    <source>
        <tissue evidence="1">Shoot tissue taken approximately 20 cm above the soil surface</tissue>
    </source>
</reference>
<organism evidence="1">
    <name type="scientific">Arundo donax</name>
    <name type="common">Giant reed</name>
    <name type="synonym">Donax arundinaceus</name>
    <dbReference type="NCBI Taxonomy" id="35708"/>
    <lineage>
        <taxon>Eukaryota</taxon>
        <taxon>Viridiplantae</taxon>
        <taxon>Streptophyta</taxon>
        <taxon>Embryophyta</taxon>
        <taxon>Tracheophyta</taxon>
        <taxon>Spermatophyta</taxon>
        <taxon>Magnoliopsida</taxon>
        <taxon>Liliopsida</taxon>
        <taxon>Poales</taxon>
        <taxon>Poaceae</taxon>
        <taxon>PACMAD clade</taxon>
        <taxon>Arundinoideae</taxon>
        <taxon>Arundineae</taxon>
        <taxon>Arundo</taxon>
    </lineage>
</organism>
<proteinExistence type="predicted"/>
<evidence type="ECO:0000313" key="1">
    <source>
        <dbReference type="EMBL" id="JAE07172.1"/>
    </source>
</evidence>
<dbReference type="EMBL" id="GBRH01190724">
    <property type="protein sequence ID" value="JAE07172.1"/>
    <property type="molecule type" value="Transcribed_RNA"/>
</dbReference>
<accession>A0A0A9F4C2</accession>